<feature type="transmembrane region" description="Helical" evidence="1">
    <location>
        <begin position="12"/>
        <end position="37"/>
    </location>
</feature>
<proteinExistence type="predicted"/>
<evidence type="ECO:0000256" key="1">
    <source>
        <dbReference type="SAM" id="Phobius"/>
    </source>
</evidence>
<keyword evidence="1" id="KW-0812">Transmembrane</keyword>
<keyword evidence="1" id="KW-1133">Transmembrane helix</keyword>
<keyword evidence="1" id="KW-0472">Membrane</keyword>
<gene>
    <name evidence="2" type="ORF">ACFOU2_17815</name>
</gene>
<evidence type="ECO:0000313" key="3">
    <source>
        <dbReference type="Proteomes" id="UP001595752"/>
    </source>
</evidence>
<comment type="caution">
    <text evidence="2">The sequence shown here is derived from an EMBL/GenBank/DDBJ whole genome shotgun (WGS) entry which is preliminary data.</text>
</comment>
<sequence length="163" mass="18695">MMSSKKNDRVFSFFRYILVLYVVVFTMLFAALIPVAFGFQVSIFQAKYENGKVPNGSIVVSRHLEEGTDHPQDLIVMNKDAKYSLQTTKEWKETIVETNKEANVADSGVVKGKYLYHIPYVGYVVQPLKKAMTPIFMCCILLYVFTYTIHHSKTTKCTEEKSK</sequence>
<reference evidence="3" key="1">
    <citation type="journal article" date="2019" name="Int. J. Syst. Evol. Microbiol.">
        <title>The Global Catalogue of Microorganisms (GCM) 10K type strain sequencing project: providing services to taxonomists for standard genome sequencing and annotation.</title>
        <authorList>
            <consortium name="The Broad Institute Genomics Platform"/>
            <consortium name="The Broad Institute Genome Sequencing Center for Infectious Disease"/>
            <person name="Wu L."/>
            <person name="Ma J."/>
        </authorList>
    </citation>
    <scope>NUCLEOTIDE SEQUENCE [LARGE SCALE GENOMIC DNA]</scope>
    <source>
        <strain evidence="3">CCUG 61889</strain>
    </source>
</reference>
<organism evidence="2 3">
    <name type="scientific">Bacillus songklensis</name>
    <dbReference type="NCBI Taxonomy" id="1069116"/>
    <lineage>
        <taxon>Bacteria</taxon>
        <taxon>Bacillati</taxon>
        <taxon>Bacillota</taxon>
        <taxon>Bacilli</taxon>
        <taxon>Bacillales</taxon>
        <taxon>Bacillaceae</taxon>
        <taxon>Bacillus</taxon>
    </lineage>
</organism>
<protein>
    <recommendedName>
        <fullName evidence="4">Signal peptidase I</fullName>
    </recommendedName>
</protein>
<accession>A0ABV8B4G5</accession>
<dbReference type="RefSeq" id="WP_377917419.1">
    <property type="nucleotide sequence ID" value="NZ_JBHRZT010000068.1"/>
</dbReference>
<evidence type="ECO:0008006" key="4">
    <source>
        <dbReference type="Google" id="ProtNLM"/>
    </source>
</evidence>
<feature type="transmembrane region" description="Helical" evidence="1">
    <location>
        <begin position="131"/>
        <end position="149"/>
    </location>
</feature>
<evidence type="ECO:0000313" key="2">
    <source>
        <dbReference type="EMBL" id="MFC3885228.1"/>
    </source>
</evidence>
<name>A0ABV8B4G5_9BACI</name>
<dbReference type="EMBL" id="JBHRZT010000068">
    <property type="protein sequence ID" value="MFC3885228.1"/>
    <property type="molecule type" value="Genomic_DNA"/>
</dbReference>
<dbReference type="Proteomes" id="UP001595752">
    <property type="component" value="Unassembled WGS sequence"/>
</dbReference>
<keyword evidence="3" id="KW-1185">Reference proteome</keyword>